<reference evidence="5 6" key="2">
    <citation type="submission" date="2018-11" db="EMBL/GenBank/DDBJ databases">
        <authorList>
            <consortium name="Pathogen Informatics"/>
        </authorList>
    </citation>
    <scope>NUCLEOTIDE SEQUENCE [LARGE SCALE GENOMIC DNA]</scope>
</reference>
<dbReference type="SUPFAM" id="SSF49764">
    <property type="entry name" value="HSP20-like chaperones"/>
    <property type="match status" value="1"/>
</dbReference>
<accession>A0A183TYB9</accession>
<dbReference type="CDD" id="cd06526">
    <property type="entry name" value="metazoan_ACD"/>
    <property type="match status" value="1"/>
</dbReference>
<dbReference type="Proteomes" id="UP000050794">
    <property type="component" value="Unassembled WGS sequence"/>
</dbReference>
<dbReference type="GO" id="GO:0005737">
    <property type="term" value="C:cytoplasm"/>
    <property type="evidence" value="ECO:0007669"/>
    <property type="project" value="TreeGrafter"/>
</dbReference>
<dbReference type="GO" id="GO:0042026">
    <property type="term" value="P:protein refolding"/>
    <property type="evidence" value="ECO:0007669"/>
    <property type="project" value="TreeGrafter"/>
</dbReference>
<evidence type="ECO:0000313" key="6">
    <source>
        <dbReference type="Proteomes" id="UP000050794"/>
    </source>
</evidence>
<dbReference type="Pfam" id="PF00011">
    <property type="entry name" value="HSP20"/>
    <property type="match status" value="1"/>
</dbReference>
<keyword evidence="1" id="KW-0346">Stress response</keyword>
<evidence type="ECO:0000259" key="4">
    <source>
        <dbReference type="PROSITE" id="PS01031"/>
    </source>
</evidence>
<dbReference type="GO" id="GO:0051082">
    <property type="term" value="F:unfolded protein binding"/>
    <property type="evidence" value="ECO:0007669"/>
    <property type="project" value="TreeGrafter"/>
</dbReference>
<dbReference type="PRINTS" id="PR00299">
    <property type="entry name" value="ACRYSTALLIN"/>
</dbReference>
<dbReference type="PANTHER" id="PTHR45640">
    <property type="entry name" value="HEAT SHOCK PROTEIN HSP-12.2-RELATED"/>
    <property type="match status" value="1"/>
</dbReference>
<dbReference type="PROSITE" id="PS01031">
    <property type="entry name" value="SHSP"/>
    <property type="match status" value="1"/>
</dbReference>
<dbReference type="InterPro" id="IPR008978">
    <property type="entry name" value="HSP20-like_chaperone"/>
</dbReference>
<dbReference type="PANTHER" id="PTHR45640:SF13">
    <property type="entry name" value="HEAT SHOCK PROTEIN 22-RELATED"/>
    <property type="match status" value="1"/>
</dbReference>
<dbReference type="InterPro" id="IPR001436">
    <property type="entry name" value="Alpha-crystallin/sHSP_animal"/>
</dbReference>
<dbReference type="Gene3D" id="2.60.40.790">
    <property type="match status" value="1"/>
</dbReference>
<sequence length="161" mass="18623">MPSNELNKSEQYAGLSYKWKTSPSEQYFQHFYDEAMRQLDQPFRNISPYWLRLPIVQECNIGNALGKVIDDEEKFATEIDVSQFMPQELSVKVRDDELIVEAHQQQRSDEIGSIERHFVRRYVLPKDTKRNCVVSHLSNTGALSVSAPKINSPTRSVPNIH</sequence>
<protein>
    <submittedName>
        <fullName evidence="7">Small heat shock protein OV25-2</fullName>
    </submittedName>
</protein>
<reference evidence="7" key="1">
    <citation type="submission" date="2016-06" db="UniProtKB">
        <authorList>
            <consortium name="WormBaseParasite"/>
        </authorList>
    </citation>
    <scope>IDENTIFICATION</scope>
</reference>
<organism evidence="6 7">
    <name type="scientific">Toxocara canis</name>
    <name type="common">Canine roundworm</name>
    <dbReference type="NCBI Taxonomy" id="6265"/>
    <lineage>
        <taxon>Eukaryota</taxon>
        <taxon>Metazoa</taxon>
        <taxon>Ecdysozoa</taxon>
        <taxon>Nematoda</taxon>
        <taxon>Chromadorea</taxon>
        <taxon>Rhabditida</taxon>
        <taxon>Spirurina</taxon>
        <taxon>Ascaridomorpha</taxon>
        <taxon>Ascaridoidea</taxon>
        <taxon>Toxocaridae</taxon>
        <taxon>Toxocara</taxon>
    </lineage>
</organism>
<evidence type="ECO:0000313" key="7">
    <source>
        <dbReference type="WBParaSite" id="TCNE_0000123801-mRNA-1"/>
    </source>
</evidence>
<comment type="similarity">
    <text evidence="2 3">Belongs to the small heat shock protein (HSP20) family.</text>
</comment>
<dbReference type="InterPro" id="IPR002068">
    <property type="entry name" value="A-crystallin/Hsp20_dom"/>
</dbReference>
<evidence type="ECO:0000256" key="2">
    <source>
        <dbReference type="PROSITE-ProRule" id="PRU00285"/>
    </source>
</evidence>
<evidence type="ECO:0000313" key="5">
    <source>
        <dbReference type="EMBL" id="VDM25756.1"/>
    </source>
</evidence>
<gene>
    <name evidence="5" type="ORF">TCNE_LOCUS1239</name>
</gene>
<feature type="domain" description="SHSP" evidence="4">
    <location>
        <begin position="56"/>
        <end position="161"/>
    </location>
</feature>
<evidence type="ECO:0000256" key="1">
    <source>
        <dbReference type="ARBA" id="ARBA00023016"/>
    </source>
</evidence>
<dbReference type="AlphaFoldDB" id="A0A183TYB9"/>
<keyword evidence="6" id="KW-1185">Reference proteome</keyword>
<name>A0A183TYB9_TOXCA</name>
<dbReference type="EMBL" id="UYWY01000851">
    <property type="protein sequence ID" value="VDM25756.1"/>
    <property type="molecule type" value="Genomic_DNA"/>
</dbReference>
<dbReference type="GO" id="GO:0009408">
    <property type="term" value="P:response to heat"/>
    <property type="evidence" value="ECO:0007669"/>
    <property type="project" value="TreeGrafter"/>
</dbReference>
<dbReference type="GO" id="GO:0005634">
    <property type="term" value="C:nucleus"/>
    <property type="evidence" value="ECO:0007669"/>
    <property type="project" value="TreeGrafter"/>
</dbReference>
<proteinExistence type="inferred from homology"/>
<evidence type="ECO:0000256" key="3">
    <source>
        <dbReference type="RuleBase" id="RU003616"/>
    </source>
</evidence>
<dbReference type="WBParaSite" id="TCNE_0000123801-mRNA-1">
    <property type="protein sequence ID" value="TCNE_0000123801-mRNA-1"/>
    <property type="gene ID" value="TCNE_0000123801"/>
</dbReference>